<feature type="transmembrane region" description="Helical" evidence="1">
    <location>
        <begin position="32"/>
        <end position="50"/>
    </location>
</feature>
<proteinExistence type="predicted"/>
<keyword evidence="1" id="KW-1133">Transmembrane helix</keyword>
<dbReference type="PANTHER" id="PTHR35335:SF1">
    <property type="entry name" value="UPF0716 PROTEIN FXSA"/>
    <property type="match status" value="1"/>
</dbReference>
<keyword evidence="3" id="KW-1185">Reference proteome</keyword>
<dbReference type="HOGENOM" id="CLU_085083_5_1_9"/>
<dbReference type="STRING" id="1042163.BRLA_c009110"/>
<evidence type="ECO:0000256" key="1">
    <source>
        <dbReference type="SAM" id="Phobius"/>
    </source>
</evidence>
<dbReference type="Proteomes" id="UP000005850">
    <property type="component" value="Chromosome"/>
</dbReference>
<feature type="transmembrane region" description="Helical" evidence="1">
    <location>
        <begin position="79"/>
        <end position="104"/>
    </location>
</feature>
<reference evidence="2 3" key="1">
    <citation type="journal article" date="2011" name="J. Bacteriol.">
        <title>Genome sequence of Brevibacillus laterosporus LMG 15441, a pathogen of invertebrates.</title>
        <authorList>
            <person name="Djukic M."/>
            <person name="Poehlein A."/>
            <person name="Thurmer A."/>
            <person name="Daniel R."/>
        </authorList>
    </citation>
    <scope>NUCLEOTIDE SEQUENCE [LARGE SCALE GENOMIC DNA]</scope>
    <source>
        <strain evidence="2 3">LMG 15441</strain>
    </source>
</reference>
<sequence>MPMWLRMLFVLFLIIPILEIWGVIAVGKVIGGPWTILLVILTSVVGAYLAKNQGTQTLKLLQLQLSRGQMPTDALLDGLFILFGGFLLVFPGFFTDIIGIIFLIPYTRMILRYFLKAWIMSMIASGKMIKFIHFRR</sequence>
<dbReference type="GO" id="GO:0016020">
    <property type="term" value="C:membrane"/>
    <property type="evidence" value="ECO:0007669"/>
    <property type="project" value="InterPro"/>
</dbReference>
<evidence type="ECO:0000313" key="3">
    <source>
        <dbReference type="Proteomes" id="UP000005850"/>
    </source>
</evidence>
<feature type="transmembrane region" description="Helical" evidence="1">
    <location>
        <begin position="110"/>
        <end position="129"/>
    </location>
</feature>
<dbReference type="InterPro" id="IPR007313">
    <property type="entry name" value="FxsA"/>
</dbReference>
<dbReference type="eggNOG" id="COG3030">
    <property type="taxonomic scope" value="Bacteria"/>
</dbReference>
<keyword evidence="1" id="KW-0812">Transmembrane</keyword>
<dbReference type="KEGG" id="blr:BRLA_c009110"/>
<dbReference type="EMBL" id="CP007806">
    <property type="protein sequence ID" value="AIG25252.1"/>
    <property type="molecule type" value="Genomic_DNA"/>
</dbReference>
<organism evidence="2 3">
    <name type="scientific">Brevibacillus laterosporus LMG 15441</name>
    <dbReference type="NCBI Taxonomy" id="1042163"/>
    <lineage>
        <taxon>Bacteria</taxon>
        <taxon>Bacillati</taxon>
        <taxon>Bacillota</taxon>
        <taxon>Bacilli</taxon>
        <taxon>Bacillales</taxon>
        <taxon>Paenibacillaceae</taxon>
        <taxon>Brevibacillus</taxon>
    </lineage>
</organism>
<evidence type="ECO:0000313" key="2">
    <source>
        <dbReference type="EMBL" id="AIG25252.1"/>
    </source>
</evidence>
<dbReference type="AlphaFoldDB" id="A0A075QY26"/>
<dbReference type="Pfam" id="PF04186">
    <property type="entry name" value="FxsA"/>
    <property type="match status" value="1"/>
</dbReference>
<name>A0A075QY26_BRELA</name>
<dbReference type="NCBIfam" id="NF008528">
    <property type="entry name" value="PRK11463.1-2"/>
    <property type="match status" value="1"/>
</dbReference>
<accession>A0A075QY26</accession>
<keyword evidence="1" id="KW-0472">Membrane</keyword>
<gene>
    <name evidence="2" type="primary">fxsA</name>
    <name evidence="2" type="ORF">BRLA_c009110</name>
</gene>
<dbReference type="PANTHER" id="PTHR35335">
    <property type="entry name" value="UPF0716 PROTEIN FXSA"/>
    <property type="match status" value="1"/>
</dbReference>
<protein>
    <submittedName>
        <fullName evidence="2">FxsA cytoplasmic membrane protein FxsA</fullName>
    </submittedName>
</protein>